<accession>A0ABX0Y5H4</accession>
<evidence type="ECO:0000313" key="2">
    <source>
        <dbReference type="Proteomes" id="UP000722989"/>
    </source>
</evidence>
<name>A0ABX0Y5H4_9ACTN</name>
<keyword evidence="2" id="KW-1185">Reference proteome</keyword>
<evidence type="ECO:0008006" key="3">
    <source>
        <dbReference type="Google" id="ProtNLM"/>
    </source>
</evidence>
<proteinExistence type="predicted"/>
<evidence type="ECO:0000313" key="1">
    <source>
        <dbReference type="EMBL" id="NJC73387.1"/>
    </source>
</evidence>
<sequence>MSPRRHHRRPDAARTFDEAQVRRGVEGVQRWSDGQWAVRTIPGGSATKVYRCPGCDQEIAAGVAHVVAWPADGLGGAEDRRHWHTGCWRARDRRTPNIQRSRSAPRYG</sequence>
<protein>
    <recommendedName>
        <fullName evidence="3">ATP/GTP-binding protein</fullName>
    </recommendedName>
</protein>
<comment type="caution">
    <text evidence="1">The sequence shown here is derived from an EMBL/GenBank/DDBJ whole genome shotgun (WGS) entry which is preliminary data.</text>
</comment>
<gene>
    <name evidence="1" type="ORF">HC031_27230</name>
</gene>
<dbReference type="Proteomes" id="UP000722989">
    <property type="component" value="Unassembled WGS sequence"/>
</dbReference>
<dbReference type="EMBL" id="JAATVY010000029">
    <property type="protein sequence ID" value="NJC73387.1"/>
    <property type="molecule type" value="Genomic_DNA"/>
</dbReference>
<organism evidence="1 2">
    <name type="scientific">Planosporangium thailandense</name>
    <dbReference type="NCBI Taxonomy" id="765197"/>
    <lineage>
        <taxon>Bacteria</taxon>
        <taxon>Bacillati</taxon>
        <taxon>Actinomycetota</taxon>
        <taxon>Actinomycetes</taxon>
        <taxon>Micromonosporales</taxon>
        <taxon>Micromonosporaceae</taxon>
        <taxon>Planosporangium</taxon>
    </lineage>
</organism>
<dbReference type="RefSeq" id="WP_167928291.1">
    <property type="nucleotide sequence ID" value="NZ_JAATVY010000029.1"/>
</dbReference>
<reference evidence="1 2" key="1">
    <citation type="submission" date="2020-03" db="EMBL/GenBank/DDBJ databases">
        <title>WGS of the type strain of Planosporangium spp.</title>
        <authorList>
            <person name="Thawai C."/>
        </authorList>
    </citation>
    <scope>NUCLEOTIDE SEQUENCE [LARGE SCALE GENOMIC DNA]</scope>
    <source>
        <strain evidence="1 2">TBRC 5610</strain>
    </source>
</reference>